<dbReference type="AlphaFoldDB" id="A0A8J6IXW0"/>
<feature type="transmembrane region" description="Helical" evidence="1">
    <location>
        <begin position="291"/>
        <end position="312"/>
    </location>
</feature>
<keyword evidence="3" id="KW-1185">Reference proteome</keyword>
<comment type="caution">
    <text evidence="2">The sequence shown here is derived from an EMBL/GenBank/DDBJ whole genome shotgun (WGS) entry which is preliminary data.</text>
</comment>
<dbReference type="EMBL" id="JACNEP010000018">
    <property type="protein sequence ID" value="MBC3767417.1"/>
    <property type="molecule type" value="Genomic_DNA"/>
</dbReference>
<accession>A0A8J6IXW0</accession>
<protein>
    <submittedName>
        <fullName evidence="2">DUF4153 domain-containing protein</fullName>
    </submittedName>
</protein>
<feature type="transmembrane region" description="Helical" evidence="1">
    <location>
        <begin position="227"/>
        <end position="249"/>
    </location>
</feature>
<dbReference type="RefSeq" id="WP_186507939.1">
    <property type="nucleotide sequence ID" value="NZ_JACNEP010000018.1"/>
</dbReference>
<feature type="transmembrane region" description="Helical" evidence="1">
    <location>
        <begin position="261"/>
        <end position="279"/>
    </location>
</feature>
<organism evidence="2 3">
    <name type="scientific">Neptunicella marina</name>
    <dbReference type="NCBI Taxonomy" id="2125989"/>
    <lineage>
        <taxon>Bacteria</taxon>
        <taxon>Pseudomonadati</taxon>
        <taxon>Pseudomonadota</taxon>
        <taxon>Gammaproteobacteria</taxon>
        <taxon>Alteromonadales</taxon>
        <taxon>Alteromonadaceae</taxon>
        <taxon>Neptunicella</taxon>
    </lineage>
</organism>
<name>A0A8J6IXW0_9ALTE</name>
<reference evidence="2" key="1">
    <citation type="journal article" date="2018" name="Int. J. Syst. Evol. Microbiol.">
        <title>Neptunicella marina gen. nov., sp. nov., isolated from surface seawater.</title>
        <authorList>
            <person name="Liu X."/>
            <person name="Lai Q."/>
            <person name="Du Y."/>
            <person name="Zhang X."/>
            <person name="Liu Z."/>
            <person name="Sun F."/>
            <person name="Shao Z."/>
        </authorList>
    </citation>
    <scope>NUCLEOTIDE SEQUENCE</scope>
    <source>
        <strain evidence="2">S27-2</strain>
    </source>
</reference>
<feature type="transmembrane region" description="Helical" evidence="1">
    <location>
        <begin position="332"/>
        <end position="350"/>
    </location>
</feature>
<feature type="transmembrane region" description="Helical" evidence="1">
    <location>
        <begin position="53"/>
        <end position="72"/>
    </location>
</feature>
<gene>
    <name evidence="2" type="ORF">H8B19_16180</name>
</gene>
<sequence>MMDKKSSWMNLMINHTKPANKLILLIALLQGLGLYLLHDSVELQYWPAGEDQWLYMFYSVLLTVPTLLLLGLEDSNNRLLFKITGGFGLVIALLAYYMGSQTTDLYIMQSGVILFSCIPTFGIACLKTHIYSQCYIHQGKLDYSELFRQSWRSVCTLALSLFFTLLVWGILMLWAALFNAIDIKFFRELFTKSWFLYPTLALANGIGIVLFRRFASVIDTIVGLLQVLLKFVLILLAVVTLLFLCTLPFSGLTPLWKSGGSNLILGMQLLLLFFVNAVYQDGIGKAPYSGWLHRLVSLSLLSMPLYSCISFYGLYSRVAQYGFTVDRCWGWMLWFVLTIFSVSYALVVIRQFQHWLPPFTRLNIKLGLVVLGLALLVNSPLLDFRKITVASQLARLSSHQIQIEDFDFAYFTRQLGKPGAEALEQLIHDYKEQYPQIQVRIDGLNFHKNKQDLTAQSIKEAITIITGSIPEDLYEAFGKFANSNKWAMSRIKQQYAVQIDMDGDSQADYLYIWLRDNYATVTLFYKQDNQWQHTSAGSIKLDEQQPQQWDEILGALKQQQFQLRPKRWQTLNINQQTLVPSEI</sequence>
<keyword evidence="1" id="KW-0472">Membrane</keyword>
<keyword evidence="1" id="KW-0812">Transmembrane</keyword>
<feature type="transmembrane region" description="Helical" evidence="1">
    <location>
        <begin position="154"/>
        <end position="175"/>
    </location>
</feature>
<dbReference type="Proteomes" id="UP000601768">
    <property type="component" value="Unassembled WGS sequence"/>
</dbReference>
<proteinExistence type="predicted"/>
<reference evidence="2" key="2">
    <citation type="submission" date="2020-08" db="EMBL/GenBank/DDBJ databases">
        <authorList>
            <person name="Lai Q."/>
        </authorList>
    </citation>
    <scope>NUCLEOTIDE SEQUENCE</scope>
    <source>
        <strain evidence="2">S27-2</strain>
    </source>
</reference>
<evidence type="ECO:0000313" key="3">
    <source>
        <dbReference type="Proteomes" id="UP000601768"/>
    </source>
</evidence>
<feature type="transmembrane region" description="Helical" evidence="1">
    <location>
        <begin position="195"/>
        <end position="215"/>
    </location>
</feature>
<evidence type="ECO:0000313" key="2">
    <source>
        <dbReference type="EMBL" id="MBC3767417.1"/>
    </source>
</evidence>
<keyword evidence="1" id="KW-1133">Transmembrane helix</keyword>
<feature type="transmembrane region" description="Helical" evidence="1">
    <location>
        <begin position="105"/>
        <end position="126"/>
    </location>
</feature>
<dbReference type="Pfam" id="PF13687">
    <property type="entry name" value="DUF4153"/>
    <property type="match status" value="1"/>
</dbReference>
<evidence type="ECO:0000256" key="1">
    <source>
        <dbReference type="SAM" id="Phobius"/>
    </source>
</evidence>
<feature type="transmembrane region" description="Helical" evidence="1">
    <location>
        <begin position="79"/>
        <end position="99"/>
    </location>
</feature>
<dbReference type="InterPro" id="IPR025291">
    <property type="entry name" value="DUF4153"/>
</dbReference>
<feature type="transmembrane region" description="Helical" evidence="1">
    <location>
        <begin position="362"/>
        <end position="382"/>
    </location>
</feature>